<dbReference type="PROSITE" id="PS51257">
    <property type="entry name" value="PROKAR_LIPOPROTEIN"/>
    <property type="match status" value="1"/>
</dbReference>
<dbReference type="OrthoDB" id="710732at2"/>
<gene>
    <name evidence="2" type="ORF">B0I18_102499</name>
</gene>
<proteinExistence type="predicted"/>
<feature type="transmembrane region" description="Helical" evidence="1">
    <location>
        <begin position="6"/>
        <end position="25"/>
    </location>
</feature>
<accession>A0A2P8D8J2</accession>
<evidence type="ECO:0000313" key="2">
    <source>
        <dbReference type="EMBL" id="PSK93529.1"/>
    </source>
</evidence>
<dbReference type="EMBL" id="PYGD01000002">
    <property type="protein sequence ID" value="PSK93529.1"/>
    <property type="molecule type" value="Genomic_DNA"/>
</dbReference>
<comment type="caution">
    <text evidence="2">The sequence shown here is derived from an EMBL/GenBank/DDBJ whole genome shotgun (WGS) entry which is preliminary data.</text>
</comment>
<keyword evidence="1" id="KW-0812">Transmembrane</keyword>
<protein>
    <submittedName>
        <fullName evidence="2">Uncharacterized protein</fullName>
    </submittedName>
</protein>
<dbReference type="AlphaFoldDB" id="A0A2P8D8J2"/>
<keyword evidence="1" id="KW-0472">Membrane</keyword>
<sequence length="228" mass="25844">MKQTTDYLPLAFLLITACLFLLVFGRRRQKAAQKKGSLSTRPQLPPIPPEAHAGKWTEVDVLECAVAAGLPDGIIRLLGARCDDPVLQQHRLHKDYACPYAITDLTKREQEVYAIDRFKPILAYAHATIFAYDTLKKGYVTYDIESEPDVAAGCLTWDGVFVSEILRWWEYEIPDADIIYIGHYFGLHYTEQVLQSIYARTDGKGFPTYKALNAWEQEMLAEIKGVIA</sequence>
<keyword evidence="1" id="KW-1133">Transmembrane helix</keyword>
<dbReference type="Proteomes" id="UP000240572">
    <property type="component" value="Unassembled WGS sequence"/>
</dbReference>
<organism evidence="2 3">
    <name type="scientific">Taibaiella chishuiensis</name>
    <dbReference type="NCBI Taxonomy" id="1434707"/>
    <lineage>
        <taxon>Bacteria</taxon>
        <taxon>Pseudomonadati</taxon>
        <taxon>Bacteroidota</taxon>
        <taxon>Chitinophagia</taxon>
        <taxon>Chitinophagales</taxon>
        <taxon>Chitinophagaceae</taxon>
        <taxon>Taibaiella</taxon>
    </lineage>
</organism>
<reference evidence="2 3" key="1">
    <citation type="submission" date="2018-03" db="EMBL/GenBank/DDBJ databases">
        <title>Genomic Encyclopedia of Type Strains, Phase III (KMG-III): the genomes of soil and plant-associated and newly described type strains.</title>
        <authorList>
            <person name="Whitman W."/>
        </authorList>
    </citation>
    <scope>NUCLEOTIDE SEQUENCE [LARGE SCALE GENOMIC DNA]</scope>
    <source>
        <strain evidence="2 3">CGMCC 1.12700</strain>
    </source>
</reference>
<evidence type="ECO:0000256" key="1">
    <source>
        <dbReference type="SAM" id="Phobius"/>
    </source>
</evidence>
<evidence type="ECO:0000313" key="3">
    <source>
        <dbReference type="Proteomes" id="UP000240572"/>
    </source>
</evidence>
<name>A0A2P8D8J2_9BACT</name>
<dbReference type="RefSeq" id="WP_146146708.1">
    <property type="nucleotide sequence ID" value="NZ_PYGD01000002.1"/>
</dbReference>
<keyword evidence="3" id="KW-1185">Reference proteome</keyword>